<name>A0A6M3KM43_9ZZZZ</name>
<sequence length="738" mass="77133">MVAMFKKYKNAFVLTIVATIFVLFVAFQSSSVSISNFQQWIHRCFITPTNVALSGNVDQQFWNAPRIAKLYNKNGSTIYEGSPVKLDTTGIIVCDLQIDTINLTVDDDLSGEEGYFTLVIEVDSLGTSSTVDTATIQITGTDQDGNAQVDLIDINSRDGAGVYQGSSARNIKYTSSFIWKTVTAAYMADQPGINAACSLRVVAKPFGSIVAASGAGDINVIGTAVADSIEDEAAGNVHLRGTFGIARVDSTNTVTIEVGSKLGLSGTSGFVRSVSTADSAFAIALKPHRRGDGQTVIPVLFEDTKNLLNGYSIANIADGAVVITESDSSSAFRGDVDISGLLTADSLIIEGDAHIADGTITVTESDSSTTISGDIDANGLLDVDSLHVNKATRLSDGAVVVTETDSSAAFYGDVDITGLFTADSVIIEGDAHISDGAVVVTESDSSTAFYGDVDITGLFTADSVVIEGDAHISDGAVVITESDSSVIFYGDIDITGLFTTDSLIAEGNVHLADGAVHINESDSTITINGTVTFTDLTTFDSIYVNGITYLANGGVNIESVDSSSTFYGVVDIVDLFYVRALATLDSLQVEGDVRLADGALSITEADSSGDYNGDFNIDGLLTADSVVVEGDAHLADGAVLVTESDSSVIINGNVTTHGFFYADSSMAGFAVFSADARVVLYTPGVEIGDIVVAQWYGGTFDHARDTCVVPEVKADSLIFTVGGSTNIVTDSVAYIIIK</sequence>
<accession>A0A6M3KM43</accession>
<organism evidence="1">
    <name type="scientific">viral metagenome</name>
    <dbReference type="NCBI Taxonomy" id="1070528"/>
    <lineage>
        <taxon>unclassified sequences</taxon>
        <taxon>metagenomes</taxon>
        <taxon>organismal metagenomes</taxon>
    </lineage>
</organism>
<dbReference type="EMBL" id="MT142500">
    <property type="protein sequence ID" value="QJA82962.1"/>
    <property type="molecule type" value="Genomic_DNA"/>
</dbReference>
<evidence type="ECO:0000313" key="1">
    <source>
        <dbReference type="EMBL" id="QJA82962.1"/>
    </source>
</evidence>
<reference evidence="1" key="1">
    <citation type="submission" date="2020-03" db="EMBL/GenBank/DDBJ databases">
        <title>The deep terrestrial virosphere.</title>
        <authorList>
            <person name="Holmfeldt K."/>
            <person name="Nilsson E."/>
            <person name="Simone D."/>
            <person name="Lopez-Fernandez M."/>
            <person name="Wu X."/>
            <person name="de Brujin I."/>
            <person name="Lundin D."/>
            <person name="Andersson A."/>
            <person name="Bertilsson S."/>
            <person name="Dopson M."/>
        </authorList>
    </citation>
    <scope>NUCLEOTIDE SEQUENCE</scope>
    <source>
        <strain evidence="1">MM415A00329</strain>
    </source>
</reference>
<gene>
    <name evidence="1" type="ORF">MM415A00329_0016</name>
</gene>
<protein>
    <submittedName>
        <fullName evidence="1">Uncharacterized protein</fullName>
    </submittedName>
</protein>
<proteinExistence type="predicted"/>
<dbReference type="AlphaFoldDB" id="A0A6M3KM43"/>